<feature type="region of interest" description="Disordered" evidence="1">
    <location>
        <begin position="479"/>
        <end position="555"/>
    </location>
</feature>
<evidence type="ECO:0000259" key="2">
    <source>
        <dbReference type="Pfam" id="PF04212"/>
    </source>
</evidence>
<keyword evidence="4" id="KW-1185">Reference proteome</keyword>
<dbReference type="Proteomes" id="UP000799421">
    <property type="component" value="Unassembled WGS sequence"/>
</dbReference>
<dbReference type="Pfam" id="PF04212">
    <property type="entry name" value="MIT"/>
    <property type="match status" value="1"/>
</dbReference>
<name>A0A6A7BVS7_9PEZI</name>
<accession>A0A6A7BVS7</accession>
<feature type="region of interest" description="Disordered" evidence="1">
    <location>
        <begin position="1"/>
        <end position="141"/>
    </location>
</feature>
<protein>
    <recommendedName>
        <fullName evidence="2">MIT domain-containing protein</fullName>
    </recommendedName>
</protein>
<reference evidence="3" key="1">
    <citation type="journal article" date="2020" name="Stud. Mycol.">
        <title>101 Dothideomycetes genomes: a test case for predicting lifestyles and emergence of pathogens.</title>
        <authorList>
            <person name="Haridas S."/>
            <person name="Albert R."/>
            <person name="Binder M."/>
            <person name="Bloem J."/>
            <person name="Labutti K."/>
            <person name="Salamov A."/>
            <person name="Andreopoulos B."/>
            <person name="Baker S."/>
            <person name="Barry K."/>
            <person name="Bills G."/>
            <person name="Bluhm B."/>
            <person name="Cannon C."/>
            <person name="Castanera R."/>
            <person name="Culley D."/>
            <person name="Daum C."/>
            <person name="Ezra D."/>
            <person name="Gonzalez J."/>
            <person name="Henrissat B."/>
            <person name="Kuo A."/>
            <person name="Liang C."/>
            <person name="Lipzen A."/>
            <person name="Lutzoni F."/>
            <person name="Magnuson J."/>
            <person name="Mondo S."/>
            <person name="Nolan M."/>
            <person name="Ohm R."/>
            <person name="Pangilinan J."/>
            <person name="Park H.-J."/>
            <person name="Ramirez L."/>
            <person name="Alfaro M."/>
            <person name="Sun H."/>
            <person name="Tritt A."/>
            <person name="Yoshinaga Y."/>
            <person name="Zwiers L.-H."/>
            <person name="Turgeon B."/>
            <person name="Goodwin S."/>
            <person name="Spatafora J."/>
            <person name="Crous P."/>
            <person name="Grigoriev I."/>
        </authorList>
    </citation>
    <scope>NUCLEOTIDE SEQUENCE</scope>
    <source>
        <strain evidence="3">CBS 480.64</strain>
    </source>
</reference>
<feature type="compositionally biased region" description="Polar residues" evidence="1">
    <location>
        <begin position="430"/>
        <end position="455"/>
    </location>
</feature>
<feature type="compositionally biased region" description="Polar residues" evidence="1">
    <location>
        <begin position="289"/>
        <end position="304"/>
    </location>
</feature>
<evidence type="ECO:0000256" key="1">
    <source>
        <dbReference type="SAM" id="MobiDB-lite"/>
    </source>
</evidence>
<dbReference type="PANTHER" id="PTHR37327">
    <property type="entry name" value="CHROMOSOME 1, WHOLE GENOME SHOTGUN SEQUENCE"/>
    <property type="match status" value="1"/>
</dbReference>
<feature type="region of interest" description="Disordered" evidence="1">
    <location>
        <begin position="251"/>
        <end position="327"/>
    </location>
</feature>
<dbReference type="InterPro" id="IPR007330">
    <property type="entry name" value="MIT_dom"/>
</dbReference>
<feature type="compositionally biased region" description="Polar residues" evidence="1">
    <location>
        <begin position="132"/>
        <end position="141"/>
    </location>
</feature>
<gene>
    <name evidence="3" type="ORF">K470DRAFT_259438</name>
</gene>
<evidence type="ECO:0000313" key="4">
    <source>
        <dbReference type="Proteomes" id="UP000799421"/>
    </source>
</evidence>
<feature type="domain" description="MIT" evidence="2">
    <location>
        <begin position="169"/>
        <end position="234"/>
    </location>
</feature>
<evidence type="ECO:0000313" key="3">
    <source>
        <dbReference type="EMBL" id="KAF2858839.1"/>
    </source>
</evidence>
<dbReference type="Gene3D" id="1.20.58.80">
    <property type="entry name" value="Phosphotransferase system, lactose/cellobiose-type IIA subunit"/>
    <property type="match status" value="1"/>
</dbReference>
<dbReference type="EMBL" id="MU006002">
    <property type="protein sequence ID" value="KAF2858839.1"/>
    <property type="molecule type" value="Genomic_DNA"/>
</dbReference>
<dbReference type="SUPFAM" id="SSF116846">
    <property type="entry name" value="MIT domain"/>
    <property type="match status" value="1"/>
</dbReference>
<dbReference type="PANTHER" id="PTHR37327:SF1">
    <property type="entry name" value="MICROTUBULE INTERACTING AND TRANSPORT DOMAIN-CONTAINING PROTEIN"/>
    <property type="match status" value="1"/>
</dbReference>
<feature type="region of interest" description="Disordered" evidence="1">
    <location>
        <begin position="425"/>
        <end position="465"/>
    </location>
</feature>
<dbReference type="AlphaFoldDB" id="A0A6A7BVS7"/>
<organism evidence="3 4">
    <name type="scientific">Piedraia hortae CBS 480.64</name>
    <dbReference type="NCBI Taxonomy" id="1314780"/>
    <lineage>
        <taxon>Eukaryota</taxon>
        <taxon>Fungi</taxon>
        <taxon>Dikarya</taxon>
        <taxon>Ascomycota</taxon>
        <taxon>Pezizomycotina</taxon>
        <taxon>Dothideomycetes</taxon>
        <taxon>Dothideomycetidae</taxon>
        <taxon>Capnodiales</taxon>
        <taxon>Piedraiaceae</taxon>
        <taxon>Piedraia</taxon>
    </lineage>
</organism>
<dbReference type="OrthoDB" id="2245455at2759"/>
<proteinExistence type="predicted"/>
<sequence length="941" mass="102591">MENGGRRQSRVASFGHARWSDSSASSSGGPKTFLLGDASPSKHVASNGGAADIPPAQPELFRDSFTVSSSWHTADAADSVPPTSVLATPPAQSPRARDYFDEDAFSPHSKRPLGSRTNMAEAPEQQGVKGQVNGQSAQHQNAIYERRRSSQVTRRGSREAKEAVKKALLSKALQKANTAVLLDNAQNFQGALDAYEDACRLLGQVMDRTSGPDDFQKLDDVRATYLTRIAELHEVELQPFDVDDKVLPARPMSDDSLVPSLSHASPPEIGLASPAELGRVKPEDECDSFFSSGSPGQRKTSASSKLDDRLAQSRPTQRIPRKPIMPRPLGWCEEELELAEPGSAEFGQDAGTWLDTAENPAVQEPVVDYQQVSKPSIAMPLVKDYAEDAVNELDEADEEERILDDFTQNYSSGFNLDLSTSFMTPRKSDSSALSRSTWQSSQASADRTLGSSLSTVAEDAHPVRNPMRGSIASIREHISNLPNRGPGVRNIRGSGGSKGHIPAVSGLRRSSVVSVTRMEDNETPKPQQPEASKLLSPPSLDLRSASSDNGLRLRTSTLPGVRQSFEEVSLPREVIPRPGLLRQNKSSINLREQSIPPTSPEQDAVPPLAMPMGSGFHGLKQRGNSNADFLRSATSHGDSQPTGGSYLFDTSLKAHSAHSPSSFMAPAALEPCPESSLLRPYWLMRTILSTLIHPQGGFITTQLFIPREAWLTRGVKLRHIEDKIANIDLLTASLSRLNPNETSDVQTIIAELSSVEEVMDRVRSALTKRLGNDVGGRTVTADNGEVAPTTSRGKSGYGYLSSWKKLRGKSSTKDQQSGFKERGVRMGSVPMIAIPGAVVTPTTSATSSFEGPQKEYMGSLVRLFSKVPVLGKKCISMLRFGARLTVTAQKIWQDRQKTQMPSSRHQSRWSWRFQRDMLPSSLRFISVVSYSVILVFSWISL</sequence>
<dbReference type="InterPro" id="IPR036181">
    <property type="entry name" value="MIT_dom_sf"/>
</dbReference>
<feature type="compositionally biased region" description="Polar residues" evidence="1">
    <location>
        <begin position="544"/>
        <end position="555"/>
    </location>
</feature>